<feature type="domain" description="DUF6906" evidence="1">
    <location>
        <begin position="1"/>
        <end position="49"/>
    </location>
</feature>
<dbReference type="InterPro" id="IPR054201">
    <property type="entry name" value="DUF6906"/>
</dbReference>
<gene>
    <name evidence="2" type="ORF">7S4_26</name>
</gene>
<proteinExistence type="predicted"/>
<sequence length="51" mass="6138">MKNGKKPNKREKIHIQSYKLNPEHWLIFKKVNEELHLVHRFTGATRMIPNS</sequence>
<name>A0A2H4J977_9CAUD</name>
<accession>A0A2H4J977</accession>
<dbReference type="EMBL" id="MF417933">
    <property type="protein sequence ID" value="ASN71812.1"/>
    <property type="molecule type" value="Genomic_DNA"/>
</dbReference>
<evidence type="ECO:0000259" key="1">
    <source>
        <dbReference type="Pfam" id="PF21847"/>
    </source>
</evidence>
<dbReference type="Pfam" id="PF21847">
    <property type="entry name" value="DUF6906"/>
    <property type="match status" value="1"/>
</dbReference>
<organism evidence="2">
    <name type="scientific">uncultured Caudovirales phage</name>
    <dbReference type="NCBI Taxonomy" id="2100421"/>
    <lineage>
        <taxon>Viruses</taxon>
        <taxon>Duplodnaviria</taxon>
        <taxon>Heunggongvirae</taxon>
        <taxon>Uroviricota</taxon>
        <taxon>Caudoviricetes</taxon>
        <taxon>Peduoviridae</taxon>
        <taxon>Maltschvirus</taxon>
        <taxon>Maltschvirus maltsch</taxon>
    </lineage>
</organism>
<reference evidence="2" key="1">
    <citation type="submission" date="2017-06" db="EMBL/GenBank/DDBJ databases">
        <title>Novel phages from South African skin metaviromes.</title>
        <authorList>
            <person name="van Zyl L.J."/>
            <person name="Abrahams Y."/>
            <person name="Stander E.A."/>
            <person name="Kirby B.M."/>
            <person name="Clavaud C."/>
            <person name="Farcet C."/>
            <person name="Breton L."/>
            <person name="Trindade M.I."/>
        </authorList>
    </citation>
    <scope>NUCLEOTIDE SEQUENCE</scope>
</reference>
<protein>
    <recommendedName>
        <fullName evidence="1">DUF6906 domain-containing protein</fullName>
    </recommendedName>
</protein>
<evidence type="ECO:0000313" key="2">
    <source>
        <dbReference type="EMBL" id="ASN71812.1"/>
    </source>
</evidence>